<dbReference type="SMART" id="SM00827">
    <property type="entry name" value="PKS_AT"/>
    <property type="match status" value="1"/>
</dbReference>
<evidence type="ECO:0000256" key="2">
    <source>
        <dbReference type="ARBA" id="ARBA00022679"/>
    </source>
</evidence>
<keyword evidence="3 6" id="KW-0012">Acyltransferase</keyword>
<dbReference type="OrthoDB" id="3248271at2"/>
<dbReference type="EMBL" id="AE014184">
    <property type="protein sequence ID" value="AAO44351.1"/>
    <property type="molecule type" value="Genomic_DNA"/>
</dbReference>
<evidence type="ECO:0000256" key="4">
    <source>
        <dbReference type="ARBA" id="ARBA00048462"/>
    </source>
</evidence>
<proteinExistence type="predicted"/>
<dbReference type="InterPro" id="IPR001227">
    <property type="entry name" value="Ac_transferase_dom_sf"/>
</dbReference>
<dbReference type="AlphaFoldDB" id="Q83GL2"/>
<evidence type="ECO:0000256" key="3">
    <source>
        <dbReference type="ARBA" id="ARBA00023315"/>
    </source>
</evidence>
<dbReference type="InterPro" id="IPR016036">
    <property type="entry name" value="Malonyl_transacylase_ACP-bd"/>
</dbReference>
<dbReference type="GO" id="GO:0006633">
    <property type="term" value="P:fatty acid biosynthetic process"/>
    <property type="evidence" value="ECO:0007669"/>
    <property type="project" value="TreeGrafter"/>
</dbReference>
<dbReference type="Gene3D" id="3.30.70.250">
    <property type="entry name" value="Malonyl-CoA ACP transacylase, ACP-binding"/>
    <property type="match status" value="1"/>
</dbReference>
<dbReference type="HOGENOM" id="CLU_030558_1_2_11"/>
<evidence type="ECO:0000313" key="6">
    <source>
        <dbReference type="EMBL" id="AAO44351.1"/>
    </source>
</evidence>
<evidence type="ECO:0000313" key="7">
    <source>
        <dbReference type="Proteomes" id="UP000002200"/>
    </source>
</evidence>
<evidence type="ECO:0000256" key="1">
    <source>
        <dbReference type="ARBA" id="ARBA00013258"/>
    </source>
</evidence>
<keyword evidence="2 6" id="KW-0808">Transferase</keyword>
<dbReference type="EC" id="2.3.1.39" evidence="1"/>
<dbReference type="KEGG" id="twh:TWT_254"/>
<protein>
    <recommendedName>
        <fullName evidence="1">[acyl-carrier-protein] S-malonyltransferase</fullName>
        <ecNumber evidence="1">2.3.1.39</ecNumber>
    </recommendedName>
</protein>
<sequence>MASICDTTPEECAAAGNAVITCPGQGAQKSGLLNEWLDLPGSLEFFQAQSDFLKIDLIKHGTISDTDILRDTRIAQPLIVALGIFVIRTLQQKAKIIQSMPEEGLNGANPTERIMRCVGLAGHSVGEITAAFGAGVLTEKNAMRLVKHRANQMYKSTQIFDTGMVAVLGQSENLEEYITQRYKLFPANYNCPGQIVFAGLRENLDVLLANPPEKIKVIPLQVAGAFHTRFMRPAVQNLKKLKFVTDKSFAKDPDKRIWTNYDGSEIFSGSEYVQLLIDQIARPVRWDLCQKNFENIDYLIELPPAGTLTGLARRSLPKVKGIPINTIDDLEEASCCFLL</sequence>
<dbReference type="STRING" id="203267.TWT_254"/>
<dbReference type="RefSeq" id="WP_011102456.1">
    <property type="nucleotide sequence ID" value="NC_004572.3"/>
</dbReference>
<comment type="catalytic activity">
    <reaction evidence="4">
        <text>holo-[ACP] + malonyl-CoA = malonyl-[ACP] + CoA</text>
        <dbReference type="Rhea" id="RHEA:41792"/>
        <dbReference type="Rhea" id="RHEA-COMP:9623"/>
        <dbReference type="Rhea" id="RHEA-COMP:9685"/>
        <dbReference type="ChEBI" id="CHEBI:57287"/>
        <dbReference type="ChEBI" id="CHEBI:57384"/>
        <dbReference type="ChEBI" id="CHEBI:64479"/>
        <dbReference type="ChEBI" id="CHEBI:78449"/>
        <dbReference type="EC" id="2.3.1.39"/>
    </reaction>
</comment>
<dbReference type="GO" id="GO:0005829">
    <property type="term" value="C:cytosol"/>
    <property type="evidence" value="ECO:0007669"/>
    <property type="project" value="TreeGrafter"/>
</dbReference>
<accession>Q83GL2</accession>
<organism evidence="6 7">
    <name type="scientific">Tropheryma whipplei (strain Twist)</name>
    <name type="common">Whipple's bacillus</name>
    <dbReference type="NCBI Taxonomy" id="203267"/>
    <lineage>
        <taxon>Bacteria</taxon>
        <taxon>Bacillati</taxon>
        <taxon>Actinomycetota</taxon>
        <taxon>Actinomycetes</taxon>
        <taxon>Micrococcales</taxon>
        <taxon>Tropherymataceae</taxon>
        <taxon>Tropheryma</taxon>
    </lineage>
</organism>
<dbReference type="SUPFAM" id="SSF55048">
    <property type="entry name" value="Probable ACP-binding domain of malonyl-CoA ACP transacylase"/>
    <property type="match status" value="1"/>
</dbReference>
<feature type="domain" description="Malonyl-CoA:ACP transacylase (MAT)" evidence="5">
    <location>
        <begin position="21"/>
        <end position="322"/>
    </location>
</feature>
<reference evidence="6 7" key="1">
    <citation type="journal article" date="2003" name="Genome Res.">
        <title>Tropheryma whipplei twist: a human pathogenic Actinobacteria with a reduced genome.</title>
        <authorList>
            <person name="Raoult D."/>
            <person name="Ogata H."/>
            <person name="Audic S."/>
            <person name="Robert C."/>
            <person name="Suhre K."/>
            <person name="Drancourt M."/>
            <person name="Claverie J.-M."/>
        </authorList>
    </citation>
    <scope>NUCLEOTIDE SEQUENCE [LARGE SCALE GENOMIC DNA]</scope>
    <source>
        <strain evidence="6 7">Twist</strain>
    </source>
</reference>
<dbReference type="Pfam" id="PF00698">
    <property type="entry name" value="Acyl_transf_1"/>
    <property type="match status" value="1"/>
</dbReference>
<name>Q83GL2_TROWT</name>
<evidence type="ECO:0000259" key="5">
    <source>
        <dbReference type="SMART" id="SM00827"/>
    </source>
</evidence>
<dbReference type="InterPro" id="IPR014043">
    <property type="entry name" value="Acyl_transferase_dom"/>
</dbReference>
<dbReference type="Proteomes" id="UP000002200">
    <property type="component" value="Chromosome"/>
</dbReference>
<dbReference type="Gene3D" id="3.40.366.10">
    <property type="entry name" value="Malonyl-Coenzyme A Acyl Carrier Protein, domain 2"/>
    <property type="match status" value="1"/>
</dbReference>
<dbReference type="eggNOG" id="COG0331">
    <property type="taxonomic scope" value="Bacteria"/>
</dbReference>
<dbReference type="PANTHER" id="PTHR42681:SF1">
    <property type="entry name" value="MALONYL-COA-ACYL CARRIER PROTEIN TRANSACYLASE, MITOCHONDRIAL"/>
    <property type="match status" value="1"/>
</dbReference>
<keyword evidence="7" id="KW-1185">Reference proteome</keyword>
<dbReference type="InterPro" id="IPR050858">
    <property type="entry name" value="Mal-CoA-ACP_Trans/PKS_FabD"/>
</dbReference>
<gene>
    <name evidence="6" type="primary">fabD</name>
    <name evidence="6" type="ordered locus">TWT_254</name>
</gene>
<dbReference type="SUPFAM" id="SSF52151">
    <property type="entry name" value="FabD/lysophospholipase-like"/>
    <property type="match status" value="1"/>
</dbReference>
<dbReference type="GO" id="GO:0004314">
    <property type="term" value="F:[acyl-carrier-protein] S-malonyltransferase activity"/>
    <property type="evidence" value="ECO:0007669"/>
    <property type="project" value="UniProtKB-EC"/>
</dbReference>
<dbReference type="PANTHER" id="PTHR42681">
    <property type="entry name" value="MALONYL-COA-ACYL CARRIER PROTEIN TRANSACYLASE, MITOCHONDRIAL"/>
    <property type="match status" value="1"/>
</dbReference>
<dbReference type="InterPro" id="IPR016035">
    <property type="entry name" value="Acyl_Trfase/lysoPLipase"/>
</dbReference>